<dbReference type="InterPro" id="IPR023346">
    <property type="entry name" value="Lysozyme-like_dom_sf"/>
</dbReference>
<gene>
    <name evidence="4" type="ORF">EDEG_01574</name>
</gene>
<name>J8ZWU7_EDHAE</name>
<organism evidence="4 5">
    <name type="scientific">Edhazardia aedis (strain USNM 41457)</name>
    <name type="common">Microsporidian parasite</name>
    <dbReference type="NCBI Taxonomy" id="1003232"/>
    <lineage>
        <taxon>Eukaryota</taxon>
        <taxon>Fungi</taxon>
        <taxon>Fungi incertae sedis</taxon>
        <taxon>Microsporidia</taxon>
        <taxon>Edhazardia</taxon>
    </lineage>
</organism>
<keyword evidence="1" id="KW-0611">Plant defense</keyword>
<dbReference type="InParanoid" id="J8ZWU7"/>
<comment type="caution">
    <text evidence="4">The sequence shown here is derived from an EMBL/GenBank/DDBJ whole genome shotgun (WGS) entry which is preliminary data.</text>
</comment>
<dbReference type="Proteomes" id="UP000003163">
    <property type="component" value="Unassembled WGS sequence"/>
</dbReference>
<dbReference type="OrthoDB" id="5985073at2759"/>
<dbReference type="GO" id="GO:0004568">
    <property type="term" value="F:chitinase activity"/>
    <property type="evidence" value="ECO:0007669"/>
    <property type="project" value="InterPro"/>
</dbReference>
<evidence type="ECO:0000313" key="4">
    <source>
        <dbReference type="EMBL" id="EJW04138.1"/>
    </source>
</evidence>
<evidence type="ECO:0000313" key="5">
    <source>
        <dbReference type="Proteomes" id="UP000003163"/>
    </source>
</evidence>
<feature type="domain" description="Glycoside hydrolase family 19 catalytic" evidence="3">
    <location>
        <begin position="99"/>
        <end position="163"/>
    </location>
</feature>
<evidence type="ECO:0000256" key="1">
    <source>
        <dbReference type="ARBA" id="ARBA00022821"/>
    </source>
</evidence>
<reference evidence="4 5" key="1">
    <citation type="submission" date="2011-08" db="EMBL/GenBank/DDBJ databases">
        <authorList>
            <person name="Liu Z.J."/>
            <person name="Shi F.L."/>
            <person name="Lu J.Q."/>
            <person name="Li M."/>
            <person name="Wang Z.L."/>
        </authorList>
    </citation>
    <scope>NUCLEOTIDE SEQUENCE [LARGE SCALE GENOMIC DNA]</scope>
    <source>
        <strain evidence="4 5">USNM 41457</strain>
    </source>
</reference>
<evidence type="ECO:0000259" key="3">
    <source>
        <dbReference type="Pfam" id="PF00182"/>
    </source>
</evidence>
<dbReference type="VEuPathDB" id="MicrosporidiaDB:EDEG_01574"/>
<proteinExistence type="predicted"/>
<protein>
    <recommendedName>
        <fullName evidence="3">Glycoside hydrolase family 19 catalytic domain-containing protein</fullName>
    </recommendedName>
</protein>
<dbReference type="GO" id="GO:0006952">
    <property type="term" value="P:defense response"/>
    <property type="evidence" value="ECO:0007669"/>
    <property type="project" value="UniProtKB-KW"/>
</dbReference>
<dbReference type="PANTHER" id="PTHR22595:SF79">
    <property type="entry name" value="CHITINASE 12"/>
    <property type="match status" value="1"/>
</dbReference>
<dbReference type="AlphaFoldDB" id="J8ZWU7"/>
<dbReference type="CDD" id="cd00325">
    <property type="entry name" value="chitinase_GH19"/>
    <property type="match status" value="1"/>
</dbReference>
<dbReference type="GO" id="GO:0006032">
    <property type="term" value="P:chitin catabolic process"/>
    <property type="evidence" value="ECO:0007669"/>
    <property type="project" value="InterPro"/>
</dbReference>
<dbReference type="GO" id="GO:0016998">
    <property type="term" value="P:cell wall macromolecule catabolic process"/>
    <property type="evidence" value="ECO:0007669"/>
    <property type="project" value="InterPro"/>
</dbReference>
<dbReference type="HOGENOM" id="CLU_1511828_0_0_1"/>
<dbReference type="Gene3D" id="1.10.530.10">
    <property type="match status" value="1"/>
</dbReference>
<dbReference type="SUPFAM" id="SSF53955">
    <property type="entry name" value="Lysozyme-like"/>
    <property type="match status" value="1"/>
</dbReference>
<dbReference type="Pfam" id="PF00182">
    <property type="entry name" value="Glyco_hydro_19"/>
    <property type="match status" value="1"/>
</dbReference>
<dbReference type="PANTHER" id="PTHR22595">
    <property type="entry name" value="CHITINASE-RELATED"/>
    <property type="match status" value="1"/>
</dbReference>
<sequence>MKKLKKFFRKIFCCCYDQEVRQYITKNEIITILRECGYKIQDTNFLEAIAGEFNLKINNKNEFAMLLAHVIHETGGFKYREEIIGLKDTLKAKKMYKGSCGLPHKSYHGRGLLMLSYPENYKKASLYLGLGDELLLHPERVAYNEEYCIKTALWYWTQVVRKKVDINNCQFDDTSRIINPIEFDNIIGNQQADHRRKIYQIAYRVLSNYS</sequence>
<keyword evidence="2" id="KW-1015">Disulfide bond</keyword>
<dbReference type="InterPro" id="IPR000726">
    <property type="entry name" value="Glyco_hydro_19_cat"/>
</dbReference>
<dbReference type="EMBL" id="AFBI03000023">
    <property type="protein sequence ID" value="EJW04138.1"/>
    <property type="molecule type" value="Genomic_DNA"/>
</dbReference>
<accession>J8ZWU7</accession>
<reference evidence="5" key="2">
    <citation type="submission" date="2015-07" db="EMBL/GenBank/DDBJ databases">
        <title>Contrasting host-pathogen interactions and genome evolution in two generalist and specialist microsporidian pathogens of mosquitoes.</title>
        <authorList>
            <consortium name="The Broad Institute Genomics Platform"/>
            <consortium name="The Broad Institute Genome Sequencing Center for Infectious Disease"/>
            <person name="Cuomo C.A."/>
            <person name="Sanscrainte N.D."/>
            <person name="Goldberg J.M."/>
            <person name="Heiman D."/>
            <person name="Young S."/>
            <person name="Zeng Q."/>
            <person name="Becnel J.J."/>
            <person name="Birren B.W."/>
        </authorList>
    </citation>
    <scope>NUCLEOTIDE SEQUENCE [LARGE SCALE GENOMIC DNA]</scope>
    <source>
        <strain evidence="5">USNM 41457</strain>
    </source>
</reference>
<evidence type="ECO:0000256" key="2">
    <source>
        <dbReference type="ARBA" id="ARBA00023157"/>
    </source>
</evidence>
<keyword evidence="5" id="KW-1185">Reference proteome</keyword>